<keyword evidence="1" id="KW-0813">Transport</keyword>
<accession>A0A0R2L1L2</accession>
<dbReference type="GO" id="GO:0016887">
    <property type="term" value="F:ATP hydrolysis activity"/>
    <property type="evidence" value="ECO:0007669"/>
    <property type="project" value="InterPro"/>
</dbReference>
<dbReference type="InterPro" id="IPR003439">
    <property type="entry name" value="ABC_transporter-like_ATP-bd"/>
</dbReference>
<sequence>MSNSIIELSNIKVYFQQHQSLIKAIDDVSLTVDQGDIYGVVGYSGAGKSTLVRVINLLQEPTAGKVTVNNDIFFSKNEQSIQRIDKKDLRTKRRKIGMIFQHFNLLNEQTAIQNVEFALKHSSLNEKQRQKKAEHLLELVDLTEQKNHFPAQLSGGQQQRVAIARALANDPEILISDEATSALDPKNTNQILDLLKSLNQKLGLTIVLITHEMAAVKRIANKVAVMEQGKIIERGNLIDIFTNAKEPLTQELVGAQNASRTAIKLLQNYELTENEEIYHLVYSGKSIQEPLTTRLFEKFNVETSIIYGNVDLLKEKPIGTLYVILHGENKARQQAKQYLLSHGVLAEKLETEAV</sequence>
<dbReference type="STRING" id="449659.IV66_GL000997"/>
<dbReference type="AlphaFoldDB" id="A0A0R2L1L2"/>
<dbReference type="PANTHER" id="PTHR43166">
    <property type="entry name" value="AMINO ACID IMPORT ATP-BINDING PROTEIN"/>
    <property type="match status" value="1"/>
</dbReference>
<dbReference type="InterPro" id="IPR050086">
    <property type="entry name" value="MetN_ABC_transporter-like"/>
</dbReference>
<dbReference type="PROSITE" id="PS00211">
    <property type="entry name" value="ABC_TRANSPORTER_1"/>
    <property type="match status" value="1"/>
</dbReference>
<keyword evidence="3" id="KW-0547">Nucleotide-binding</keyword>
<keyword evidence="5" id="KW-1278">Translocase</keyword>
<evidence type="ECO:0000256" key="7">
    <source>
        <dbReference type="ARBA" id="ARBA00023136"/>
    </source>
</evidence>
<proteinExistence type="predicted"/>
<reference evidence="9 10" key="1">
    <citation type="journal article" date="2015" name="Genome Announc.">
        <title>Expanding the biotechnology potential of lactobacilli through comparative genomics of 213 strains and associated genera.</title>
        <authorList>
            <person name="Sun Z."/>
            <person name="Harris H.M."/>
            <person name="McCann A."/>
            <person name="Guo C."/>
            <person name="Argimon S."/>
            <person name="Zhang W."/>
            <person name="Yang X."/>
            <person name="Jeffery I.B."/>
            <person name="Cooney J.C."/>
            <person name="Kagawa T.F."/>
            <person name="Liu W."/>
            <person name="Song Y."/>
            <person name="Salvetti E."/>
            <person name="Wrobel A."/>
            <person name="Rasinkangas P."/>
            <person name="Parkhill J."/>
            <person name="Rea M.C."/>
            <person name="O'Sullivan O."/>
            <person name="Ritari J."/>
            <person name="Douillard F.P."/>
            <person name="Paul Ross R."/>
            <person name="Yang R."/>
            <person name="Briner A.E."/>
            <person name="Felis G.E."/>
            <person name="de Vos W.M."/>
            <person name="Barrangou R."/>
            <person name="Klaenhammer T.R."/>
            <person name="Caufield P.W."/>
            <person name="Cui Y."/>
            <person name="Zhang H."/>
            <person name="O'Toole P.W."/>
        </authorList>
    </citation>
    <scope>NUCLEOTIDE SEQUENCE [LARGE SCALE GENOMIC DNA]</scope>
    <source>
        <strain evidence="9 10">NBRC 103219</strain>
    </source>
</reference>
<keyword evidence="7" id="KW-0472">Membrane</keyword>
<dbReference type="Pfam" id="PF00005">
    <property type="entry name" value="ABC_tran"/>
    <property type="match status" value="1"/>
</dbReference>
<gene>
    <name evidence="9" type="ORF">IV66_GL000997</name>
</gene>
<dbReference type="OrthoDB" id="9802264at2"/>
<name>A0A0R2L1L2_9LACO</name>
<evidence type="ECO:0000259" key="8">
    <source>
        <dbReference type="PROSITE" id="PS50893"/>
    </source>
</evidence>
<dbReference type="SMART" id="SM00930">
    <property type="entry name" value="NIL"/>
    <property type="match status" value="1"/>
</dbReference>
<evidence type="ECO:0000256" key="1">
    <source>
        <dbReference type="ARBA" id="ARBA00022448"/>
    </source>
</evidence>
<dbReference type="InterPro" id="IPR018449">
    <property type="entry name" value="NIL_domain"/>
</dbReference>
<dbReference type="RefSeq" id="WP_017868441.1">
    <property type="nucleotide sequence ID" value="NZ_BJYB01000008.1"/>
</dbReference>
<dbReference type="SMART" id="SM00382">
    <property type="entry name" value="AAA"/>
    <property type="match status" value="1"/>
</dbReference>
<dbReference type="SUPFAM" id="SSF55021">
    <property type="entry name" value="ACT-like"/>
    <property type="match status" value="1"/>
</dbReference>
<dbReference type="PANTHER" id="PTHR43166:SF30">
    <property type="entry name" value="METHIONINE IMPORT ATP-BINDING PROTEIN METN"/>
    <property type="match status" value="1"/>
</dbReference>
<keyword evidence="2" id="KW-1003">Cell membrane</keyword>
<keyword evidence="6" id="KW-0029">Amino-acid transport</keyword>
<feature type="domain" description="ABC transporter" evidence="8">
    <location>
        <begin position="6"/>
        <end position="253"/>
    </location>
</feature>
<dbReference type="SUPFAM" id="SSF52540">
    <property type="entry name" value="P-loop containing nucleoside triphosphate hydrolases"/>
    <property type="match status" value="1"/>
</dbReference>
<evidence type="ECO:0000313" key="10">
    <source>
        <dbReference type="Proteomes" id="UP000051886"/>
    </source>
</evidence>
<dbReference type="Gene3D" id="3.30.70.260">
    <property type="match status" value="1"/>
</dbReference>
<dbReference type="PATRIC" id="fig|449659.4.peg.1004"/>
<dbReference type="Proteomes" id="UP000051886">
    <property type="component" value="Unassembled WGS sequence"/>
</dbReference>
<comment type="caution">
    <text evidence="9">The sequence shown here is derived from an EMBL/GenBank/DDBJ whole genome shotgun (WGS) entry which is preliminary data.</text>
</comment>
<evidence type="ECO:0000256" key="3">
    <source>
        <dbReference type="ARBA" id="ARBA00022741"/>
    </source>
</evidence>
<dbReference type="Gene3D" id="3.40.50.300">
    <property type="entry name" value="P-loop containing nucleotide triphosphate hydrolases"/>
    <property type="match status" value="1"/>
</dbReference>
<dbReference type="Pfam" id="PF09383">
    <property type="entry name" value="NIL"/>
    <property type="match status" value="1"/>
</dbReference>
<keyword evidence="10" id="KW-1185">Reference proteome</keyword>
<evidence type="ECO:0000256" key="6">
    <source>
        <dbReference type="ARBA" id="ARBA00022970"/>
    </source>
</evidence>
<organism evidence="9 10">
    <name type="scientific">Ligilactobacillus pobuzihii</name>
    <dbReference type="NCBI Taxonomy" id="449659"/>
    <lineage>
        <taxon>Bacteria</taxon>
        <taxon>Bacillati</taxon>
        <taxon>Bacillota</taxon>
        <taxon>Bacilli</taxon>
        <taxon>Lactobacillales</taxon>
        <taxon>Lactobacillaceae</taxon>
        <taxon>Ligilactobacillus</taxon>
    </lineage>
</organism>
<evidence type="ECO:0000256" key="4">
    <source>
        <dbReference type="ARBA" id="ARBA00022840"/>
    </source>
</evidence>
<dbReference type="InterPro" id="IPR045865">
    <property type="entry name" value="ACT-like_dom_sf"/>
</dbReference>
<dbReference type="InterPro" id="IPR027417">
    <property type="entry name" value="P-loop_NTPase"/>
</dbReference>
<dbReference type="PROSITE" id="PS50893">
    <property type="entry name" value="ABC_TRANSPORTER_2"/>
    <property type="match status" value="1"/>
</dbReference>
<dbReference type="GO" id="GO:0006865">
    <property type="term" value="P:amino acid transport"/>
    <property type="evidence" value="ECO:0007669"/>
    <property type="project" value="UniProtKB-KW"/>
</dbReference>
<evidence type="ECO:0000313" key="9">
    <source>
        <dbReference type="EMBL" id="KRN95554.1"/>
    </source>
</evidence>
<protein>
    <submittedName>
        <fullName evidence="9">ABC transporter, ATP-binding protein</fullName>
    </submittedName>
</protein>
<dbReference type="InterPro" id="IPR017871">
    <property type="entry name" value="ABC_transporter-like_CS"/>
</dbReference>
<evidence type="ECO:0000256" key="5">
    <source>
        <dbReference type="ARBA" id="ARBA00022967"/>
    </source>
</evidence>
<dbReference type="InterPro" id="IPR003593">
    <property type="entry name" value="AAA+_ATPase"/>
</dbReference>
<evidence type="ECO:0000256" key="2">
    <source>
        <dbReference type="ARBA" id="ARBA00022475"/>
    </source>
</evidence>
<dbReference type="EMBL" id="JQCN01000070">
    <property type="protein sequence ID" value="KRN95554.1"/>
    <property type="molecule type" value="Genomic_DNA"/>
</dbReference>
<dbReference type="GO" id="GO:0005524">
    <property type="term" value="F:ATP binding"/>
    <property type="evidence" value="ECO:0007669"/>
    <property type="project" value="UniProtKB-KW"/>
</dbReference>
<keyword evidence="4 9" id="KW-0067">ATP-binding</keyword>